<sequence>MTIPTTSWSLMIQIYKKVIPEVYTCLDEWRKRAKEIPDPELREQALASIANKAFHCEGGAVYALLAGDHLKEAVKFIVAYQTISDYLDNLCDRSTSLDPNDFSALHMAMSDALTVNAPLHDYYHYRSEKDDGGYLSELVKTCQTCILSFPAYKEVEAQNLQLASLYSDLQVNKHVHHENRETRLIDWFEQHKAQVEPMTWYEFSACTGSTLGIFCLSSYAAGDASFSKKEAELVKDGYFPWVQGLHIMMDYFIDQEEDRIEGDLNFCFYYESDETLLSRMEQFFKKADDSLKTLRDNKFHRLINNGLLAIYLADEKVKKDANLKRNKHRLMRHGGMTTFLFYSFIKFNLKTARREKATAS</sequence>
<dbReference type="AlphaFoldDB" id="A0A9Q4FXJ7"/>
<proteinExistence type="predicted"/>
<reference evidence="1" key="1">
    <citation type="submission" date="2020-06" db="EMBL/GenBank/DDBJ databases">
        <title>Insight into the genomes of haloalkaliphilic bacilli from Kenyan soda lakes.</title>
        <authorList>
            <person name="Mwirichia R."/>
            <person name="Villamizar G.C."/>
            <person name="Poehlein A."/>
            <person name="Mugweru J."/>
            <person name="Kipnyargis A."/>
            <person name="Kiplimo D."/>
            <person name="Orwa P."/>
            <person name="Daniel R."/>
        </authorList>
    </citation>
    <scope>NUCLEOTIDE SEQUENCE</scope>
    <source>
        <strain evidence="1">B1096_S55</strain>
    </source>
</reference>
<dbReference type="Pfam" id="PF10776">
    <property type="entry name" value="DUF2600"/>
    <property type="match status" value="1"/>
</dbReference>
<gene>
    <name evidence="1" type="ORF">HXA33_02730</name>
</gene>
<comment type="caution">
    <text evidence="1">The sequence shown here is derived from an EMBL/GenBank/DDBJ whole genome shotgun (WGS) entry which is preliminary data.</text>
</comment>
<dbReference type="InterPro" id="IPR019712">
    <property type="entry name" value="YtpB-like"/>
</dbReference>
<dbReference type="RefSeq" id="WP_257820218.1">
    <property type="nucleotide sequence ID" value="NZ_JABXYM010000001.1"/>
</dbReference>
<protein>
    <submittedName>
        <fullName evidence="1">Tetraprenyl-beta-curcumene synthase family protein</fullName>
    </submittedName>
</protein>
<dbReference type="Proteomes" id="UP001057753">
    <property type="component" value="Unassembled WGS sequence"/>
</dbReference>
<evidence type="ECO:0000313" key="2">
    <source>
        <dbReference type="Proteomes" id="UP001057753"/>
    </source>
</evidence>
<keyword evidence="2" id="KW-1185">Reference proteome</keyword>
<dbReference type="EMBL" id="JABXYM010000001">
    <property type="protein sequence ID" value="MCR6095446.1"/>
    <property type="molecule type" value="Genomic_DNA"/>
</dbReference>
<organism evidence="1 2">
    <name type="scientific">Salipaludibacillus agaradhaerens</name>
    <name type="common">Bacillus agaradhaerens</name>
    <dbReference type="NCBI Taxonomy" id="76935"/>
    <lineage>
        <taxon>Bacteria</taxon>
        <taxon>Bacillati</taxon>
        <taxon>Bacillota</taxon>
        <taxon>Bacilli</taxon>
        <taxon>Bacillales</taxon>
        <taxon>Bacillaceae</taxon>
    </lineage>
</organism>
<evidence type="ECO:0000313" key="1">
    <source>
        <dbReference type="EMBL" id="MCR6095446.1"/>
    </source>
</evidence>
<name>A0A9Q4FXJ7_SALAG</name>
<accession>A0A9Q4FXJ7</accession>